<dbReference type="EMBL" id="RDQH01000335">
    <property type="protein sequence ID" value="RXH89692.1"/>
    <property type="molecule type" value="Genomic_DNA"/>
</dbReference>
<dbReference type="Proteomes" id="UP000290289">
    <property type="component" value="Chromosome 9"/>
</dbReference>
<accession>A0A498J760</accession>
<protein>
    <submittedName>
        <fullName evidence="1">Uncharacterized protein</fullName>
    </submittedName>
</protein>
<name>A0A498J760_MALDO</name>
<reference evidence="1 2" key="1">
    <citation type="submission" date="2018-10" db="EMBL/GenBank/DDBJ databases">
        <title>A high-quality apple genome assembly.</title>
        <authorList>
            <person name="Hu J."/>
        </authorList>
    </citation>
    <scope>NUCLEOTIDE SEQUENCE [LARGE SCALE GENOMIC DNA]</scope>
    <source>
        <strain evidence="2">cv. HFTH1</strain>
        <tissue evidence="1">Young leaf</tissue>
    </source>
</reference>
<sequence>MVETHVSTRVLRFVEGRKQRFDSKILTEIINVLNKAKYIQATDSERRYLPCVMCVYKGKLTYPCIVQYNQRPIEYKENKQILLIELS</sequence>
<comment type="caution">
    <text evidence="1">The sequence shown here is derived from an EMBL/GenBank/DDBJ whole genome shotgun (WGS) entry which is preliminary data.</text>
</comment>
<organism evidence="1 2">
    <name type="scientific">Malus domestica</name>
    <name type="common">Apple</name>
    <name type="synonym">Pyrus malus</name>
    <dbReference type="NCBI Taxonomy" id="3750"/>
    <lineage>
        <taxon>Eukaryota</taxon>
        <taxon>Viridiplantae</taxon>
        <taxon>Streptophyta</taxon>
        <taxon>Embryophyta</taxon>
        <taxon>Tracheophyta</taxon>
        <taxon>Spermatophyta</taxon>
        <taxon>Magnoliopsida</taxon>
        <taxon>eudicotyledons</taxon>
        <taxon>Gunneridae</taxon>
        <taxon>Pentapetalae</taxon>
        <taxon>rosids</taxon>
        <taxon>fabids</taxon>
        <taxon>Rosales</taxon>
        <taxon>Rosaceae</taxon>
        <taxon>Amygdaloideae</taxon>
        <taxon>Maleae</taxon>
        <taxon>Malus</taxon>
    </lineage>
</organism>
<evidence type="ECO:0000313" key="2">
    <source>
        <dbReference type="Proteomes" id="UP000290289"/>
    </source>
</evidence>
<evidence type="ECO:0000313" key="1">
    <source>
        <dbReference type="EMBL" id="RXH89692.1"/>
    </source>
</evidence>
<keyword evidence="2" id="KW-1185">Reference proteome</keyword>
<gene>
    <name evidence="1" type="ORF">DVH24_032049</name>
</gene>
<dbReference type="AlphaFoldDB" id="A0A498J760"/>
<proteinExistence type="predicted"/>